<dbReference type="Gene3D" id="1.10.10.60">
    <property type="entry name" value="Homeodomain-like"/>
    <property type="match status" value="1"/>
</dbReference>
<comment type="similarity">
    <text evidence="1">Belongs to the transposase 8 family.</text>
</comment>
<evidence type="ECO:0008006" key="4">
    <source>
        <dbReference type="Google" id="ProtNLM"/>
    </source>
</evidence>
<dbReference type="EMBL" id="MWIO01000072">
    <property type="protein sequence ID" value="THD04543.1"/>
    <property type="molecule type" value="Genomic_DNA"/>
</dbReference>
<dbReference type="AlphaFoldDB" id="A0A4S3K8F6"/>
<evidence type="ECO:0000313" key="2">
    <source>
        <dbReference type="EMBL" id="THD04543.1"/>
    </source>
</evidence>
<evidence type="ECO:0000313" key="3">
    <source>
        <dbReference type="Proteomes" id="UP000306317"/>
    </source>
</evidence>
<evidence type="ECO:0000256" key="1">
    <source>
        <dbReference type="ARBA" id="ARBA00009964"/>
    </source>
</evidence>
<dbReference type="PANTHER" id="PTHR33215:SF13">
    <property type="entry name" value="PROTEIN DISTAL ANTENNA"/>
    <property type="match status" value="1"/>
</dbReference>
<proteinExistence type="inferred from homology"/>
<dbReference type="SUPFAM" id="SSF46689">
    <property type="entry name" value="Homeodomain-like"/>
    <property type="match status" value="1"/>
</dbReference>
<dbReference type="GO" id="GO:0003677">
    <property type="term" value="F:DNA binding"/>
    <property type="evidence" value="ECO:0007669"/>
    <property type="project" value="InterPro"/>
</dbReference>
<accession>A0A4S3K8F6</accession>
<dbReference type="GO" id="GO:0006313">
    <property type="term" value="P:DNA transposition"/>
    <property type="evidence" value="ECO:0007669"/>
    <property type="project" value="InterPro"/>
</dbReference>
<dbReference type="PANTHER" id="PTHR33215">
    <property type="entry name" value="PROTEIN DISTAL ANTENNA"/>
    <property type="match status" value="1"/>
</dbReference>
<keyword evidence="3" id="KW-1185">Reference proteome</keyword>
<dbReference type="Pfam" id="PF01527">
    <property type="entry name" value="HTH_Tnp_1"/>
    <property type="match status" value="1"/>
</dbReference>
<reference evidence="2 3" key="1">
    <citation type="submission" date="2017-02" db="EMBL/GenBank/DDBJ databases">
        <title>Whole genome sequencing of Rhodanobacter lindaniclasticus DSM 17932.</title>
        <authorList>
            <person name="Kumar S."/>
            <person name="Patil P."/>
            <person name="Patil P.B."/>
        </authorList>
    </citation>
    <scope>NUCLEOTIDE SEQUENCE [LARGE SCALE GENOMIC DNA]</scope>
    <source>
        <strain evidence="2 3">DSM 17932</strain>
    </source>
</reference>
<gene>
    <name evidence="2" type="ORF">B1991_17290</name>
</gene>
<dbReference type="GO" id="GO:0004803">
    <property type="term" value="F:transposase activity"/>
    <property type="evidence" value="ECO:0007669"/>
    <property type="project" value="InterPro"/>
</dbReference>
<name>A0A4S3K8F6_9GAMM</name>
<comment type="caution">
    <text evidence="2">The sequence shown here is derived from an EMBL/GenBank/DDBJ whole genome shotgun (WGS) entry which is preliminary data.</text>
</comment>
<dbReference type="Proteomes" id="UP000306317">
    <property type="component" value="Unassembled WGS sequence"/>
</dbReference>
<dbReference type="InterPro" id="IPR009057">
    <property type="entry name" value="Homeodomain-like_sf"/>
</dbReference>
<dbReference type="InterPro" id="IPR002514">
    <property type="entry name" value="Transposase_8"/>
</dbReference>
<dbReference type="InterPro" id="IPR051839">
    <property type="entry name" value="RD_transcriptional_regulator"/>
</dbReference>
<sequence length="99" mass="11285">MSKRKRYSPEYKREIVELVRRSKSSCRQVALEVGVNPNMLTRWVREAEAGGGKAFPGGGTPRDEEVARLKRELTRITKERDFLKDAAAYFAKQSPNGTR</sequence>
<protein>
    <recommendedName>
        <fullName evidence="4">Transposase</fullName>
    </recommendedName>
</protein>
<organism evidence="2 3">
    <name type="scientific">Rhodanobacter lindaniclasticus</name>
    <dbReference type="NCBI Taxonomy" id="75310"/>
    <lineage>
        <taxon>Bacteria</taxon>
        <taxon>Pseudomonadati</taxon>
        <taxon>Pseudomonadota</taxon>
        <taxon>Gammaproteobacteria</taxon>
        <taxon>Lysobacterales</taxon>
        <taxon>Rhodanobacteraceae</taxon>
        <taxon>Rhodanobacter</taxon>
    </lineage>
</organism>